<comment type="caution">
    <text evidence="2">The sequence shown here is derived from an EMBL/GenBank/DDBJ whole genome shotgun (WGS) entry which is preliminary data.</text>
</comment>
<accession>A0ABR9B194</accession>
<feature type="transmembrane region" description="Helical" evidence="1">
    <location>
        <begin position="202"/>
        <end position="221"/>
    </location>
</feature>
<keyword evidence="1" id="KW-0812">Transmembrane</keyword>
<keyword evidence="3" id="KW-1185">Reference proteome</keyword>
<evidence type="ECO:0000313" key="3">
    <source>
        <dbReference type="Proteomes" id="UP000634529"/>
    </source>
</evidence>
<gene>
    <name evidence="2" type="ORF">IFO66_17570</name>
</gene>
<keyword evidence="1" id="KW-0472">Membrane</keyword>
<proteinExistence type="predicted"/>
<dbReference type="EMBL" id="JACYTN010000018">
    <property type="protein sequence ID" value="MBD8500103.1"/>
    <property type="molecule type" value="Genomic_DNA"/>
</dbReference>
<dbReference type="RefSeq" id="WP_192026421.1">
    <property type="nucleotide sequence ID" value="NZ_JACYTN010000018.1"/>
</dbReference>
<feature type="transmembrane region" description="Helical" evidence="1">
    <location>
        <begin position="172"/>
        <end position="190"/>
    </location>
</feature>
<feature type="transmembrane region" description="Helical" evidence="1">
    <location>
        <begin position="128"/>
        <end position="151"/>
    </location>
</feature>
<name>A0ABR9B194_9BACL</name>
<evidence type="ECO:0000256" key="1">
    <source>
        <dbReference type="SAM" id="Phobius"/>
    </source>
</evidence>
<keyword evidence="1" id="KW-1133">Transmembrane helix</keyword>
<dbReference type="Proteomes" id="UP000634529">
    <property type="component" value="Unassembled WGS sequence"/>
</dbReference>
<protein>
    <submittedName>
        <fullName evidence="2">Uncharacterized protein</fullName>
    </submittedName>
</protein>
<feature type="transmembrane region" description="Helical" evidence="1">
    <location>
        <begin position="44"/>
        <end position="68"/>
    </location>
</feature>
<organism evidence="2 3">
    <name type="scientific">Paenibacillus arenosi</name>
    <dbReference type="NCBI Taxonomy" id="2774142"/>
    <lineage>
        <taxon>Bacteria</taxon>
        <taxon>Bacillati</taxon>
        <taxon>Bacillota</taxon>
        <taxon>Bacilli</taxon>
        <taxon>Bacillales</taxon>
        <taxon>Paenibacillaceae</taxon>
        <taxon>Paenibacillus</taxon>
    </lineage>
</organism>
<sequence length="243" mass="27905">MTKQGTLILHHILHHPYMSVIVGISFILTAILELEEINQLGVHHGLLLFGIWNVLKILPLFISGIHHLHQASTGESQLNRWLHSLHRVTSHSLTECVIGIIYIVTAIMEAEHSVLYEWSQKDVDIHHGLMLYGFLLVAKTLPLIYSGIHHLAQSNRNRNKLPRWFTKLENHYFELVAAVLFIGTGLYEIIEGFMTKNVDEVATYAFLFILVGLMKSLKYVLHIYEGISLIEKRVRERDSEKSL</sequence>
<evidence type="ECO:0000313" key="2">
    <source>
        <dbReference type="EMBL" id="MBD8500103.1"/>
    </source>
</evidence>
<feature type="transmembrane region" description="Helical" evidence="1">
    <location>
        <begin position="88"/>
        <end position="108"/>
    </location>
</feature>
<feature type="transmembrane region" description="Helical" evidence="1">
    <location>
        <begin position="12"/>
        <end position="32"/>
    </location>
</feature>
<reference evidence="2 3" key="1">
    <citation type="submission" date="2020-09" db="EMBL/GenBank/DDBJ databases">
        <title>Paenibacillus sp. CAU 1523 isolated from sand of Haeundae Beach.</title>
        <authorList>
            <person name="Kim W."/>
        </authorList>
    </citation>
    <scope>NUCLEOTIDE SEQUENCE [LARGE SCALE GENOMIC DNA]</scope>
    <source>
        <strain evidence="2 3">CAU 1523</strain>
    </source>
</reference>